<organism evidence="1 2">
    <name type="scientific">Verticillium longisporum</name>
    <name type="common">Verticillium dahliae var. longisporum</name>
    <dbReference type="NCBI Taxonomy" id="100787"/>
    <lineage>
        <taxon>Eukaryota</taxon>
        <taxon>Fungi</taxon>
        <taxon>Dikarya</taxon>
        <taxon>Ascomycota</taxon>
        <taxon>Pezizomycotina</taxon>
        <taxon>Sordariomycetes</taxon>
        <taxon>Hypocreomycetidae</taxon>
        <taxon>Glomerellales</taxon>
        <taxon>Plectosphaerellaceae</taxon>
        <taxon>Verticillium</taxon>
    </lineage>
</organism>
<keyword evidence="2" id="KW-1185">Reference proteome</keyword>
<name>A0A0G4LS65_VERLO</name>
<gene>
    <name evidence="1" type="ORF">BN1708_014044</name>
</gene>
<dbReference type="EMBL" id="CVQH01017780">
    <property type="protein sequence ID" value="CRK24852.1"/>
    <property type="molecule type" value="Genomic_DNA"/>
</dbReference>
<dbReference type="AlphaFoldDB" id="A0A0G4LS65"/>
<evidence type="ECO:0000313" key="1">
    <source>
        <dbReference type="EMBL" id="CRK24852.1"/>
    </source>
</evidence>
<proteinExistence type="predicted"/>
<dbReference type="Proteomes" id="UP000044602">
    <property type="component" value="Unassembled WGS sequence"/>
</dbReference>
<accession>A0A0G4LS65</accession>
<protein>
    <submittedName>
        <fullName evidence="1">Uncharacterized protein</fullName>
    </submittedName>
</protein>
<evidence type="ECO:0000313" key="2">
    <source>
        <dbReference type="Proteomes" id="UP000044602"/>
    </source>
</evidence>
<reference evidence="1 2" key="1">
    <citation type="submission" date="2015-05" db="EMBL/GenBank/DDBJ databases">
        <authorList>
            <person name="Wang D.B."/>
            <person name="Wang M."/>
        </authorList>
    </citation>
    <scope>NUCLEOTIDE SEQUENCE [LARGE SCALE GENOMIC DNA]</scope>
    <source>
        <strain evidence="1">VL1</strain>
    </source>
</reference>
<sequence length="114" mass="12491">MTRFPVRIAVALQRNLTATQPAIRLYSISSPLDARARRAQSRIDWADTGVLMTCENGTDILHASRRASQLVRGELPIDGCKTYAKLYGSRFIVKLVTGLMCGRIGTALAVIRGT</sequence>